<comment type="caution">
    <text evidence="20">The sequence shown here is derived from an EMBL/GenBank/DDBJ whole genome shotgun (WGS) entry which is preliminary data.</text>
</comment>
<keyword evidence="10" id="KW-0496">Mitochondrion</keyword>
<accession>A0ABD2Z225</accession>
<dbReference type="InterPro" id="IPR029069">
    <property type="entry name" value="HotDog_dom_sf"/>
</dbReference>
<organism evidence="20 21">
    <name type="scientific">Cinchona calisaya</name>
    <dbReference type="NCBI Taxonomy" id="153742"/>
    <lineage>
        <taxon>Eukaryota</taxon>
        <taxon>Viridiplantae</taxon>
        <taxon>Streptophyta</taxon>
        <taxon>Embryophyta</taxon>
        <taxon>Tracheophyta</taxon>
        <taxon>Spermatophyta</taxon>
        <taxon>Magnoliopsida</taxon>
        <taxon>eudicotyledons</taxon>
        <taxon>Gunneridae</taxon>
        <taxon>Pentapetalae</taxon>
        <taxon>asterids</taxon>
        <taxon>lamiids</taxon>
        <taxon>Gentianales</taxon>
        <taxon>Rubiaceae</taxon>
        <taxon>Cinchonoideae</taxon>
        <taxon>Cinchoneae</taxon>
        <taxon>Cinchona</taxon>
    </lineage>
</organism>
<dbReference type="PANTHER" id="PTHR21660:SF8">
    <property type="entry name" value="OS02G0521700 PROTEIN"/>
    <property type="match status" value="1"/>
</dbReference>
<evidence type="ECO:0000256" key="6">
    <source>
        <dbReference type="ARBA" id="ARBA00022490"/>
    </source>
</evidence>
<dbReference type="GO" id="GO:0160215">
    <property type="term" value="F:deacylase activity"/>
    <property type="evidence" value="ECO:0007669"/>
    <property type="project" value="UniProtKB-ARBA"/>
</dbReference>
<dbReference type="PANTHER" id="PTHR21660">
    <property type="entry name" value="THIOESTERASE SUPERFAMILY MEMBER-RELATED"/>
    <property type="match status" value="1"/>
</dbReference>
<reference evidence="20 21" key="1">
    <citation type="submission" date="2024-11" db="EMBL/GenBank/DDBJ databases">
        <title>A near-complete genome assembly of Cinchona calisaya.</title>
        <authorList>
            <person name="Lian D.C."/>
            <person name="Zhao X.W."/>
            <person name="Wei L."/>
        </authorList>
    </citation>
    <scope>NUCLEOTIDE SEQUENCE [LARGE SCALE GENOMIC DNA]</scope>
    <source>
        <tissue evidence="20">Nenye</tissue>
    </source>
</reference>
<keyword evidence="9" id="KW-0443">Lipid metabolism</keyword>
<evidence type="ECO:0000256" key="15">
    <source>
        <dbReference type="ARBA" id="ARBA00064709"/>
    </source>
</evidence>
<evidence type="ECO:0000313" key="20">
    <source>
        <dbReference type="EMBL" id="KAL3512467.1"/>
    </source>
</evidence>
<evidence type="ECO:0000256" key="11">
    <source>
        <dbReference type="ARBA" id="ARBA00023212"/>
    </source>
</evidence>
<dbReference type="GO" id="GO:0005819">
    <property type="term" value="C:spindle"/>
    <property type="evidence" value="ECO:0007669"/>
    <property type="project" value="UniProtKB-SubCell"/>
</dbReference>
<evidence type="ECO:0000256" key="10">
    <source>
        <dbReference type="ARBA" id="ARBA00023128"/>
    </source>
</evidence>
<dbReference type="CDD" id="cd03443">
    <property type="entry name" value="PaaI_thioesterase"/>
    <property type="match status" value="1"/>
</dbReference>
<keyword evidence="11" id="KW-0206">Cytoskeleton</keyword>
<dbReference type="Proteomes" id="UP001630127">
    <property type="component" value="Unassembled WGS sequence"/>
</dbReference>
<comment type="function">
    <text evidence="14">Catalyzes the hydrolysis of acyl-CoAs into free fatty acids and coenzyme A (CoASH), regulating their respective intracellular levels. Has acyl-CoA thioesterase activity towards medium (C12) and long-chain (C18) fatty acyl-CoA substrates. Can also hydrolyze 3-hydroxyphenylacetyl-CoA and 3,4-dihydroxyphenylacetyl-CoA (in vitro). May play a role in controlling adaptive thermogenesis.</text>
</comment>
<dbReference type="GO" id="GO:0006629">
    <property type="term" value="P:lipid metabolic process"/>
    <property type="evidence" value="ECO:0007669"/>
    <property type="project" value="UniProtKB-KW"/>
</dbReference>
<gene>
    <name evidence="20" type="ORF">ACH5RR_025184</name>
</gene>
<proteinExistence type="inferred from homology"/>
<evidence type="ECO:0000259" key="19">
    <source>
        <dbReference type="Pfam" id="PF03061"/>
    </source>
</evidence>
<evidence type="ECO:0000256" key="5">
    <source>
        <dbReference type="ARBA" id="ARBA00008324"/>
    </source>
</evidence>
<evidence type="ECO:0000256" key="3">
    <source>
        <dbReference type="ARBA" id="ARBA00004186"/>
    </source>
</evidence>
<keyword evidence="21" id="KW-1185">Reference proteome</keyword>
<evidence type="ECO:0000256" key="16">
    <source>
        <dbReference type="ARBA" id="ARBA00067273"/>
    </source>
</evidence>
<dbReference type="FunFam" id="3.10.129.10:FF:000021">
    <property type="entry name" value="Acyl-coenzyme A thioesterase 13"/>
    <property type="match status" value="1"/>
</dbReference>
<evidence type="ECO:0000256" key="12">
    <source>
        <dbReference type="ARBA" id="ARBA00023242"/>
    </source>
</evidence>
<evidence type="ECO:0000256" key="18">
    <source>
        <dbReference type="ARBA" id="ARBA00083956"/>
    </source>
</evidence>
<evidence type="ECO:0000256" key="9">
    <source>
        <dbReference type="ARBA" id="ARBA00023098"/>
    </source>
</evidence>
<feature type="domain" description="Thioesterase" evidence="19">
    <location>
        <begin position="68"/>
        <end position="141"/>
    </location>
</feature>
<dbReference type="GO" id="GO:0005739">
    <property type="term" value="C:mitochondrion"/>
    <property type="evidence" value="ECO:0007669"/>
    <property type="project" value="UniProtKB-SubCell"/>
</dbReference>
<evidence type="ECO:0000256" key="13">
    <source>
        <dbReference type="ARBA" id="ARBA00052976"/>
    </source>
</evidence>
<evidence type="ECO:0000256" key="2">
    <source>
        <dbReference type="ARBA" id="ARBA00004173"/>
    </source>
</evidence>
<evidence type="ECO:0000256" key="17">
    <source>
        <dbReference type="ARBA" id="ARBA00081533"/>
    </source>
</evidence>
<keyword evidence="8" id="KW-0007">Acetylation</keyword>
<comment type="similarity">
    <text evidence="5">Belongs to the thioesterase PaaI family.</text>
</comment>
<evidence type="ECO:0000313" key="21">
    <source>
        <dbReference type="Proteomes" id="UP001630127"/>
    </source>
</evidence>
<evidence type="ECO:0000256" key="1">
    <source>
        <dbReference type="ARBA" id="ARBA00004123"/>
    </source>
</evidence>
<dbReference type="GO" id="GO:0016788">
    <property type="term" value="F:hydrolase activity, acting on ester bonds"/>
    <property type="evidence" value="ECO:0007669"/>
    <property type="project" value="UniProtKB-ARBA"/>
</dbReference>
<sequence length="159" mass="17373">MEKAKKFLELTKEESEPVLELTFPPHSIGTESCFYEYFALKGMRVDHFEPSLIYCSFKVPPRLTNRGGNLASGAVANLVDIAGNAVARKKKGETIKVSVDMSILYISLAKIGDDLEIVSRLLGQSGSYYGIVVVVKNKTTGEVDAEGRLSLLGKQTSKL</sequence>
<keyword evidence="6" id="KW-0963">Cytoplasm</keyword>
<comment type="subunit">
    <text evidence="15">Homotetramer. Interacts with PCTP.</text>
</comment>
<dbReference type="GO" id="GO:0005634">
    <property type="term" value="C:nucleus"/>
    <property type="evidence" value="ECO:0007669"/>
    <property type="project" value="UniProtKB-SubCell"/>
</dbReference>
<evidence type="ECO:0000256" key="14">
    <source>
        <dbReference type="ARBA" id="ARBA00058205"/>
    </source>
</evidence>
<comment type="subcellular location">
    <subcellularLocation>
        <location evidence="3">Cytoplasm</location>
        <location evidence="3">Cytoskeleton</location>
        <location evidence="3">Spindle</location>
    </subcellularLocation>
    <subcellularLocation>
        <location evidence="4">Cytoplasm</location>
        <location evidence="4">Cytosol</location>
    </subcellularLocation>
    <subcellularLocation>
        <location evidence="2">Mitochondrion</location>
    </subcellularLocation>
    <subcellularLocation>
        <location evidence="1">Nucleus</location>
    </subcellularLocation>
</comment>
<protein>
    <recommendedName>
        <fullName evidence="16">Acyl-coenzyme A thioesterase 13</fullName>
    </recommendedName>
    <alternativeName>
        <fullName evidence="17">Hotdog-fold thioesterase superfamily member 2</fullName>
    </alternativeName>
    <alternativeName>
        <fullName evidence="18">Thioesterase superfamily member 2</fullName>
    </alternativeName>
</protein>
<dbReference type="Pfam" id="PF03061">
    <property type="entry name" value="4HBT"/>
    <property type="match status" value="1"/>
</dbReference>
<dbReference type="EMBL" id="JBJUIK010000011">
    <property type="protein sequence ID" value="KAL3512467.1"/>
    <property type="molecule type" value="Genomic_DNA"/>
</dbReference>
<evidence type="ECO:0000256" key="7">
    <source>
        <dbReference type="ARBA" id="ARBA00022801"/>
    </source>
</evidence>
<dbReference type="Gene3D" id="3.10.129.10">
    <property type="entry name" value="Hotdog Thioesterase"/>
    <property type="match status" value="1"/>
</dbReference>
<evidence type="ECO:0000256" key="8">
    <source>
        <dbReference type="ARBA" id="ARBA00022990"/>
    </source>
</evidence>
<keyword evidence="7" id="KW-0378">Hydrolase</keyword>
<comment type="catalytic activity">
    <reaction evidence="13">
        <text>a fatty acyl-CoA + H2O = a fatty acid + CoA + H(+)</text>
        <dbReference type="Rhea" id="RHEA:16781"/>
        <dbReference type="ChEBI" id="CHEBI:15377"/>
        <dbReference type="ChEBI" id="CHEBI:15378"/>
        <dbReference type="ChEBI" id="CHEBI:28868"/>
        <dbReference type="ChEBI" id="CHEBI:57287"/>
        <dbReference type="ChEBI" id="CHEBI:77636"/>
    </reaction>
    <physiologicalReaction direction="left-to-right" evidence="13">
        <dbReference type="Rhea" id="RHEA:16782"/>
    </physiologicalReaction>
</comment>
<keyword evidence="12" id="KW-0539">Nucleus</keyword>
<dbReference type="InterPro" id="IPR006683">
    <property type="entry name" value="Thioestr_dom"/>
</dbReference>
<dbReference type="AlphaFoldDB" id="A0ABD2Z225"/>
<evidence type="ECO:0000256" key="4">
    <source>
        <dbReference type="ARBA" id="ARBA00004514"/>
    </source>
</evidence>
<dbReference type="GO" id="GO:0005829">
    <property type="term" value="C:cytosol"/>
    <property type="evidence" value="ECO:0007669"/>
    <property type="project" value="UniProtKB-SubCell"/>
</dbReference>
<dbReference type="SUPFAM" id="SSF54637">
    <property type="entry name" value="Thioesterase/thiol ester dehydrase-isomerase"/>
    <property type="match status" value="1"/>
</dbReference>
<name>A0ABD2Z225_9GENT</name>
<dbReference type="InterPro" id="IPR039298">
    <property type="entry name" value="ACOT13"/>
</dbReference>